<name>A0A402CZY3_9BACT</name>
<dbReference type="Proteomes" id="UP000287394">
    <property type="component" value="Chromosome"/>
</dbReference>
<dbReference type="KEGG" id="ccot:CCAX7_58490"/>
<dbReference type="PANTHER" id="PTHR43773:SF1">
    <property type="entry name" value="MAGNESIUM TRANSPORTER MGTE"/>
    <property type="match status" value="1"/>
</dbReference>
<dbReference type="Gene3D" id="1.25.60.10">
    <property type="entry name" value="MgtE N-terminal domain-like"/>
    <property type="match status" value="1"/>
</dbReference>
<dbReference type="Gene3D" id="3.10.580.10">
    <property type="entry name" value="CBS-domain"/>
    <property type="match status" value="1"/>
</dbReference>
<dbReference type="GO" id="GO:0015095">
    <property type="term" value="F:magnesium ion transmembrane transporter activity"/>
    <property type="evidence" value="ECO:0007669"/>
    <property type="project" value="InterPro"/>
</dbReference>
<dbReference type="InterPro" id="IPR006669">
    <property type="entry name" value="MgtE_transporter"/>
</dbReference>
<dbReference type="PROSITE" id="PS51371">
    <property type="entry name" value="CBS"/>
    <property type="match status" value="2"/>
</dbReference>
<dbReference type="OrthoDB" id="9764830at2"/>
<dbReference type="GO" id="GO:0016020">
    <property type="term" value="C:membrane"/>
    <property type="evidence" value="ECO:0007669"/>
    <property type="project" value="InterPro"/>
</dbReference>
<dbReference type="Pfam" id="PF00571">
    <property type="entry name" value="CBS"/>
    <property type="match status" value="2"/>
</dbReference>
<dbReference type="CDD" id="cd04606">
    <property type="entry name" value="CBS_pair_Mg_transporter"/>
    <property type="match status" value="1"/>
</dbReference>
<evidence type="ECO:0000313" key="2">
    <source>
        <dbReference type="Proteomes" id="UP000287394"/>
    </source>
</evidence>
<dbReference type="SMART" id="SM00924">
    <property type="entry name" value="MgtE_N"/>
    <property type="match status" value="1"/>
</dbReference>
<sequence>MEYLTQILGKIVLDQSGERFGKIAEAIVSPSEPLPIISALQVRTEDGAMFVPADMIDAVSNGREFRLARPITQIPPYMIGEHDFSLVRDVLDKQIVDVHDYRVVRVNDIRLERLKDGRLALLGVDPGVRGVLRRLGLEAAVSGLGKLLHLPAADEHFISWNDVESLPTHNAGEPLKLKVSHEKLSKLHPADIADVLNQLDPAHRKEVLETLDLETAAIALSEMDDAVQVSALRNLDEERAADILEEMPADEAADVLGDMDKAHRDELLGRMDAEDREEVEELLEYRDGTAGGMMTNEYVAIKADFTAQQTIDTLRALEPEAETIYYVYVIDHDEHLVGVISLRDLIVARADAVVADFMITKVRSVRIDADHEEIAHTFERYKMLALPVVDEDNVLQGIVTIDDSLEQLLPADWRRRPSQRKRDRKGQEAGV</sequence>
<dbReference type="EMBL" id="AP025739">
    <property type="protein sequence ID" value="BDI33798.1"/>
    <property type="molecule type" value="Genomic_DNA"/>
</dbReference>
<evidence type="ECO:0000313" key="1">
    <source>
        <dbReference type="EMBL" id="BDI33798.1"/>
    </source>
</evidence>
<accession>A0A402CZY3</accession>
<dbReference type="SUPFAM" id="SSF54631">
    <property type="entry name" value="CBS-domain pair"/>
    <property type="match status" value="1"/>
</dbReference>
<dbReference type="RefSeq" id="WP_119322869.1">
    <property type="nucleotide sequence ID" value="NZ_AP025739.1"/>
</dbReference>
<dbReference type="AlphaFoldDB" id="A0A402CZY3"/>
<dbReference type="InterPro" id="IPR000644">
    <property type="entry name" value="CBS_dom"/>
</dbReference>
<gene>
    <name evidence="1" type="ORF">CCAX7_58490</name>
</gene>
<dbReference type="InterPro" id="IPR006668">
    <property type="entry name" value="Mg_transptr_MgtE_intracell_dom"/>
</dbReference>
<dbReference type="Pfam" id="PF03448">
    <property type="entry name" value="MgtE_N"/>
    <property type="match status" value="1"/>
</dbReference>
<protein>
    <submittedName>
        <fullName evidence="1">Membrane protein</fullName>
    </submittedName>
</protein>
<dbReference type="SUPFAM" id="SSF158791">
    <property type="entry name" value="MgtE N-terminal domain-like"/>
    <property type="match status" value="1"/>
</dbReference>
<keyword evidence="2" id="KW-1185">Reference proteome</keyword>
<dbReference type="InterPro" id="IPR038076">
    <property type="entry name" value="MgtE_N_sf"/>
</dbReference>
<dbReference type="SMART" id="SM00116">
    <property type="entry name" value="CBS"/>
    <property type="match status" value="2"/>
</dbReference>
<organism evidence="1 2">
    <name type="scientific">Capsulimonas corticalis</name>
    <dbReference type="NCBI Taxonomy" id="2219043"/>
    <lineage>
        <taxon>Bacteria</taxon>
        <taxon>Bacillati</taxon>
        <taxon>Armatimonadota</taxon>
        <taxon>Armatimonadia</taxon>
        <taxon>Capsulimonadales</taxon>
        <taxon>Capsulimonadaceae</taxon>
        <taxon>Capsulimonas</taxon>
    </lineage>
</organism>
<dbReference type="PANTHER" id="PTHR43773">
    <property type="entry name" value="MAGNESIUM TRANSPORTER MGTE"/>
    <property type="match status" value="1"/>
</dbReference>
<proteinExistence type="predicted"/>
<reference evidence="1 2" key="1">
    <citation type="journal article" date="2019" name="Int. J. Syst. Evol. Microbiol.">
        <title>Capsulimonas corticalis gen. nov., sp. nov., an aerobic capsulated bacterium, of a novel bacterial order, Capsulimonadales ord. nov., of the class Armatimonadia of the phylum Armatimonadetes.</title>
        <authorList>
            <person name="Li J."/>
            <person name="Kudo C."/>
            <person name="Tonouchi A."/>
        </authorList>
    </citation>
    <scope>NUCLEOTIDE SEQUENCE [LARGE SCALE GENOMIC DNA]</scope>
    <source>
        <strain evidence="1 2">AX-7</strain>
    </source>
</reference>
<dbReference type="InterPro" id="IPR046342">
    <property type="entry name" value="CBS_dom_sf"/>
</dbReference>